<dbReference type="Gene3D" id="3.90.1750.20">
    <property type="entry name" value="Putative Large Serine Recombinase, Chain B, Domain 2"/>
    <property type="match status" value="1"/>
</dbReference>
<proteinExistence type="predicted"/>
<dbReference type="RefSeq" id="WP_229858810.1">
    <property type="nucleotide sequence ID" value="NZ_BMVW01000003.1"/>
</dbReference>
<protein>
    <recommendedName>
        <fullName evidence="2">Resolvase/invertase-type recombinase catalytic domain-containing protein</fullName>
    </recommendedName>
</protein>
<dbReference type="InterPro" id="IPR038109">
    <property type="entry name" value="DNA_bind_recomb_sf"/>
</dbReference>
<dbReference type="PANTHER" id="PTHR30461">
    <property type="entry name" value="DNA-INVERTASE FROM LAMBDOID PROPHAGE"/>
    <property type="match status" value="1"/>
</dbReference>
<reference evidence="3" key="2">
    <citation type="submission" date="2020-09" db="EMBL/GenBank/DDBJ databases">
        <authorList>
            <person name="Sun Q."/>
            <person name="Ohkuma M."/>
        </authorList>
    </citation>
    <scope>NUCLEOTIDE SEQUENCE</scope>
    <source>
        <strain evidence="3">JCM 4815</strain>
    </source>
</reference>
<feature type="region of interest" description="Disordered" evidence="1">
    <location>
        <begin position="1"/>
        <end position="36"/>
    </location>
</feature>
<comment type="caution">
    <text evidence="3">The sequence shown here is derived from an EMBL/GenBank/DDBJ whole genome shotgun (WGS) entry which is preliminary data.</text>
</comment>
<sequence length="347" mass="37983">MAMPQGSAEQTSAPPAGQGALTEWARDWSPDPSHTGIPAVGGLRFAVYGRMSTEDHQDAATSQAWQLLRAQALVSGHGRIVTEFFDAGRSRTLPWARRPEAAALPAAMADDDRPFDAVVIGSSERAFYGNQFATMAPLFEHYGIAVRVPELGGAVNPHIAGQEKLMSLQGILSKREIARARIRARTSMTVQNRDQGRYLGGRPPYGYRLADAGPHPNRALARRGVRAQRLDIDAQCGPIVSWIFSQRLARHNVARITRALNDAAVPCPAAADPDRNPHRTGTRWGLTTVRAILANPRYTGHQIWNRQRTDHDLLDPVNTSLGHNDIRCWKLREVPASPGAMAVLRGV</sequence>
<dbReference type="AlphaFoldDB" id="A0A918PGA3"/>
<dbReference type="SMART" id="SM00857">
    <property type="entry name" value="Resolvase"/>
    <property type="match status" value="1"/>
</dbReference>
<name>A0A918PGA3_9ACTN</name>
<organism evidence="3 4">
    <name type="scientific">Streptomyces poonensis</name>
    <dbReference type="NCBI Taxonomy" id="68255"/>
    <lineage>
        <taxon>Bacteria</taxon>
        <taxon>Bacillati</taxon>
        <taxon>Actinomycetota</taxon>
        <taxon>Actinomycetes</taxon>
        <taxon>Kitasatosporales</taxon>
        <taxon>Streptomycetaceae</taxon>
        <taxon>Streptomyces</taxon>
    </lineage>
</organism>
<reference evidence="3" key="1">
    <citation type="journal article" date="2014" name="Int. J. Syst. Evol. Microbiol.">
        <title>Complete genome sequence of Corynebacterium casei LMG S-19264T (=DSM 44701T), isolated from a smear-ripened cheese.</title>
        <authorList>
            <consortium name="US DOE Joint Genome Institute (JGI-PGF)"/>
            <person name="Walter F."/>
            <person name="Albersmeier A."/>
            <person name="Kalinowski J."/>
            <person name="Ruckert C."/>
        </authorList>
    </citation>
    <scope>NUCLEOTIDE SEQUENCE</scope>
    <source>
        <strain evidence="3">JCM 4815</strain>
    </source>
</reference>
<dbReference type="GO" id="GO:0003677">
    <property type="term" value="F:DNA binding"/>
    <property type="evidence" value="ECO:0007669"/>
    <property type="project" value="InterPro"/>
</dbReference>
<dbReference type="GO" id="GO:0000150">
    <property type="term" value="F:DNA strand exchange activity"/>
    <property type="evidence" value="ECO:0007669"/>
    <property type="project" value="InterPro"/>
</dbReference>
<gene>
    <name evidence="3" type="ORF">GCM10010365_24350</name>
</gene>
<dbReference type="InterPro" id="IPR006119">
    <property type="entry name" value="Resolv_N"/>
</dbReference>
<dbReference type="InterPro" id="IPR011109">
    <property type="entry name" value="DNA_bind_recombinase_dom"/>
</dbReference>
<keyword evidence="4" id="KW-1185">Reference proteome</keyword>
<dbReference type="EMBL" id="BMVW01000003">
    <property type="protein sequence ID" value="GGZ04463.1"/>
    <property type="molecule type" value="Genomic_DNA"/>
</dbReference>
<accession>A0A918PGA3</accession>
<dbReference type="Proteomes" id="UP000622166">
    <property type="component" value="Unassembled WGS sequence"/>
</dbReference>
<evidence type="ECO:0000313" key="4">
    <source>
        <dbReference type="Proteomes" id="UP000622166"/>
    </source>
</evidence>
<dbReference type="Pfam" id="PF07508">
    <property type="entry name" value="Recombinase"/>
    <property type="match status" value="1"/>
</dbReference>
<evidence type="ECO:0000256" key="1">
    <source>
        <dbReference type="SAM" id="MobiDB-lite"/>
    </source>
</evidence>
<feature type="domain" description="Resolvase/invertase-type recombinase catalytic" evidence="2">
    <location>
        <begin position="45"/>
        <end position="198"/>
    </location>
</feature>
<evidence type="ECO:0000259" key="2">
    <source>
        <dbReference type="SMART" id="SM00857"/>
    </source>
</evidence>
<evidence type="ECO:0000313" key="3">
    <source>
        <dbReference type="EMBL" id="GGZ04463.1"/>
    </source>
</evidence>
<dbReference type="PANTHER" id="PTHR30461:SF23">
    <property type="entry name" value="DNA RECOMBINASE-RELATED"/>
    <property type="match status" value="1"/>
</dbReference>
<dbReference type="InterPro" id="IPR050639">
    <property type="entry name" value="SSR_resolvase"/>
</dbReference>